<comment type="caution">
    <text evidence="1">The sequence shown here is derived from an EMBL/GenBank/DDBJ whole genome shotgun (WGS) entry which is preliminary data.</text>
</comment>
<protein>
    <submittedName>
        <fullName evidence="1">Uncharacterized protein</fullName>
    </submittedName>
</protein>
<accession>X1EEM1</accession>
<dbReference type="AlphaFoldDB" id="X1EEM1"/>
<gene>
    <name evidence="1" type="ORF">S03H2_03730</name>
</gene>
<evidence type="ECO:0000313" key="1">
    <source>
        <dbReference type="EMBL" id="GAH31042.1"/>
    </source>
</evidence>
<proteinExistence type="predicted"/>
<sequence>MVKKIEAIIQESVARINTYLVCIVTQLPGLPVNGTSNTALLTENRELKTENVYLILTTIHYSLTTNQKG</sequence>
<reference evidence="1" key="1">
    <citation type="journal article" date="2014" name="Front. Microbiol.">
        <title>High frequency of phylogenetically diverse reductive dehalogenase-homologous genes in deep subseafloor sedimentary metagenomes.</title>
        <authorList>
            <person name="Kawai M."/>
            <person name="Futagami T."/>
            <person name="Toyoda A."/>
            <person name="Takaki Y."/>
            <person name="Nishi S."/>
            <person name="Hori S."/>
            <person name="Arai W."/>
            <person name="Tsubouchi T."/>
            <person name="Morono Y."/>
            <person name="Uchiyama I."/>
            <person name="Ito T."/>
            <person name="Fujiyama A."/>
            <person name="Inagaki F."/>
            <person name="Takami H."/>
        </authorList>
    </citation>
    <scope>NUCLEOTIDE SEQUENCE</scope>
    <source>
        <strain evidence="1">Expedition CK06-06</strain>
    </source>
</reference>
<name>X1EEM1_9ZZZZ</name>
<dbReference type="EMBL" id="BARU01001410">
    <property type="protein sequence ID" value="GAH31042.1"/>
    <property type="molecule type" value="Genomic_DNA"/>
</dbReference>
<organism evidence="1">
    <name type="scientific">marine sediment metagenome</name>
    <dbReference type="NCBI Taxonomy" id="412755"/>
    <lineage>
        <taxon>unclassified sequences</taxon>
        <taxon>metagenomes</taxon>
        <taxon>ecological metagenomes</taxon>
    </lineage>
</organism>